<reference evidence="1 2" key="1">
    <citation type="submission" date="2016-02" db="EMBL/GenBank/DDBJ databases">
        <title>Band-tailed pigeon sequencing and assembly.</title>
        <authorList>
            <person name="Soares A.E."/>
            <person name="Novak B.J."/>
            <person name="Rice E.S."/>
            <person name="O'Connell B."/>
            <person name="Chang D."/>
            <person name="Weber S."/>
            <person name="Shapiro B."/>
        </authorList>
    </citation>
    <scope>NUCLEOTIDE SEQUENCE [LARGE SCALE GENOMIC DNA]</scope>
    <source>
        <strain evidence="1">BTP2013</strain>
        <tissue evidence="1">Blood</tissue>
    </source>
</reference>
<organism evidence="1 2">
    <name type="scientific">Patagioenas fasciata monilis</name>
    <dbReference type="NCBI Taxonomy" id="372326"/>
    <lineage>
        <taxon>Eukaryota</taxon>
        <taxon>Metazoa</taxon>
        <taxon>Chordata</taxon>
        <taxon>Craniata</taxon>
        <taxon>Vertebrata</taxon>
        <taxon>Euteleostomi</taxon>
        <taxon>Archelosauria</taxon>
        <taxon>Archosauria</taxon>
        <taxon>Dinosauria</taxon>
        <taxon>Saurischia</taxon>
        <taxon>Theropoda</taxon>
        <taxon>Coelurosauria</taxon>
        <taxon>Aves</taxon>
        <taxon>Neognathae</taxon>
        <taxon>Neoaves</taxon>
        <taxon>Columbimorphae</taxon>
        <taxon>Columbiformes</taxon>
        <taxon>Columbidae</taxon>
        <taxon>Patagioenas</taxon>
    </lineage>
</organism>
<dbReference type="EMBL" id="LSYS01004127">
    <property type="protein sequence ID" value="OPJ81032.1"/>
    <property type="molecule type" value="Genomic_DNA"/>
</dbReference>
<proteinExistence type="predicted"/>
<keyword evidence="2" id="KW-1185">Reference proteome</keyword>
<evidence type="ECO:0000313" key="1">
    <source>
        <dbReference type="EMBL" id="OPJ81032.1"/>
    </source>
</evidence>
<sequence>MHRKGVVDSGIRPWTSWDPFQPEGFRVSVTRNSSATCRHKLSLLNKMNIFIVEVKNPKLSLSWMSR</sequence>
<evidence type="ECO:0000313" key="2">
    <source>
        <dbReference type="Proteomes" id="UP000190648"/>
    </source>
</evidence>
<dbReference type="Proteomes" id="UP000190648">
    <property type="component" value="Unassembled WGS sequence"/>
</dbReference>
<dbReference type="AlphaFoldDB" id="A0A1V4K994"/>
<gene>
    <name evidence="1" type="ORF">AV530_000178</name>
</gene>
<protein>
    <submittedName>
        <fullName evidence="1">Uncharacterized protein</fullName>
    </submittedName>
</protein>
<accession>A0A1V4K994</accession>
<name>A0A1V4K994_PATFA</name>
<comment type="caution">
    <text evidence="1">The sequence shown here is derived from an EMBL/GenBank/DDBJ whole genome shotgun (WGS) entry which is preliminary data.</text>
</comment>